<feature type="domain" description="DUF6535" evidence="2">
    <location>
        <begin position="19"/>
        <end position="195"/>
    </location>
</feature>
<sequence>MDTSLTSETLYGDSSSKIWGMYLSKTERIDKERSDRWSSNINSMLWFAGLFALVVANFVFFSYPLLHPDPTDTTNQLLTQISQQLSSNGTGSSQFSANESSFQPPAFAIRVNILWFASLAMSTACALWATLMQQWTRKYVHMADRPCAPPRRARIHAVFADGVEKFALAATAQVLAGLLHASVLLFYSGLVDFLIHENLTLGYAMLTWVVIGCLTYFILTIMPLFYPNSPYETPLSSLCWLVMEATPLLGLWLRRRNETVETAIREHQTNIGKGMRQALELKAAGLTSWANAIKALEWTMVSLDGEDELVDFLDGVPGLFHGFGRHHPEGLRLKGRLETLVKPVADKLFATCATGFLPEKLQRQRLMACLKAIWCFNGTIDLHFRAIWEQWDRVNNNNPWGPLSTETWTVASNMTMDLDPFVALRAHCIQALMAVMWKKGKWHCAPPEATALLQRQLGASSFDINRWHTSGDQLQLAVAANLLTNSLPLLQELETGADTTLKIELKAILDTICGELDASDVPHELQTRFAKGAEVMNVFNIQDVGHHSPGRVSFDLDGPWTKIFTPVDIN</sequence>
<evidence type="ECO:0000313" key="3">
    <source>
        <dbReference type="EMBL" id="KAF8479673.1"/>
    </source>
</evidence>
<keyword evidence="1" id="KW-1133">Transmembrane helix</keyword>
<dbReference type="Proteomes" id="UP000759537">
    <property type="component" value="Unassembled WGS sequence"/>
</dbReference>
<feature type="transmembrane region" description="Helical" evidence="1">
    <location>
        <begin position="113"/>
        <end position="132"/>
    </location>
</feature>
<feature type="transmembrane region" description="Helical" evidence="1">
    <location>
        <begin position="44"/>
        <end position="66"/>
    </location>
</feature>
<gene>
    <name evidence="3" type="ORF">DFH94DRAFT_492214</name>
</gene>
<proteinExistence type="predicted"/>
<protein>
    <recommendedName>
        <fullName evidence="2">DUF6535 domain-containing protein</fullName>
    </recommendedName>
</protein>
<comment type="caution">
    <text evidence="3">The sequence shown here is derived from an EMBL/GenBank/DDBJ whole genome shotgun (WGS) entry which is preliminary data.</text>
</comment>
<dbReference type="Pfam" id="PF20153">
    <property type="entry name" value="DUF6535"/>
    <property type="match status" value="1"/>
</dbReference>
<evidence type="ECO:0000256" key="1">
    <source>
        <dbReference type="SAM" id="Phobius"/>
    </source>
</evidence>
<dbReference type="InterPro" id="IPR045338">
    <property type="entry name" value="DUF6535"/>
</dbReference>
<dbReference type="AlphaFoldDB" id="A0A9P5T981"/>
<keyword evidence="1" id="KW-0812">Transmembrane</keyword>
<dbReference type="OrthoDB" id="3219147at2759"/>
<keyword evidence="1" id="KW-0472">Membrane</keyword>
<accession>A0A9P5T981</accession>
<keyword evidence="4" id="KW-1185">Reference proteome</keyword>
<reference evidence="3" key="2">
    <citation type="journal article" date="2020" name="Nat. Commun.">
        <title>Large-scale genome sequencing of mycorrhizal fungi provides insights into the early evolution of symbiotic traits.</title>
        <authorList>
            <person name="Miyauchi S."/>
            <person name="Kiss E."/>
            <person name="Kuo A."/>
            <person name="Drula E."/>
            <person name="Kohler A."/>
            <person name="Sanchez-Garcia M."/>
            <person name="Morin E."/>
            <person name="Andreopoulos B."/>
            <person name="Barry K.W."/>
            <person name="Bonito G."/>
            <person name="Buee M."/>
            <person name="Carver A."/>
            <person name="Chen C."/>
            <person name="Cichocki N."/>
            <person name="Clum A."/>
            <person name="Culley D."/>
            <person name="Crous P.W."/>
            <person name="Fauchery L."/>
            <person name="Girlanda M."/>
            <person name="Hayes R.D."/>
            <person name="Keri Z."/>
            <person name="LaButti K."/>
            <person name="Lipzen A."/>
            <person name="Lombard V."/>
            <person name="Magnuson J."/>
            <person name="Maillard F."/>
            <person name="Murat C."/>
            <person name="Nolan M."/>
            <person name="Ohm R.A."/>
            <person name="Pangilinan J."/>
            <person name="Pereira M.F."/>
            <person name="Perotto S."/>
            <person name="Peter M."/>
            <person name="Pfister S."/>
            <person name="Riley R."/>
            <person name="Sitrit Y."/>
            <person name="Stielow J.B."/>
            <person name="Szollosi G."/>
            <person name="Zifcakova L."/>
            <person name="Stursova M."/>
            <person name="Spatafora J.W."/>
            <person name="Tedersoo L."/>
            <person name="Vaario L.M."/>
            <person name="Yamada A."/>
            <person name="Yan M."/>
            <person name="Wang P."/>
            <person name="Xu J."/>
            <person name="Bruns T."/>
            <person name="Baldrian P."/>
            <person name="Vilgalys R."/>
            <person name="Dunand C."/>
            <person name="Henrissat B."/>
            <person name="Grigoriev I.V."/>
            <person name="Hibbett D."/>
            <person name="Nagy L.G."/>
            <person name="Martin F.M."/>
        </authorList>
    </citation>
    <scope>NUCLEOTIDE SEQUENCE</scope>
    <source>
        <strain evidence="3">Prilba</strain>
    </source>
</reference>
<reference evidence="3" key="1">
    <citation type="submission" date="2019-10" db="EMBL/GenBank/DDBJ databases">
        <authorList>
            <consortium name="DOE Joint Genome Institute"/>
            <person name="Kuo A."/>
            <person name="Miyauchi S."/>
            <person name="Kiss E."/>
            <person name="Drula E."/>
            <person name="Kohler A."/>
            <person name="Sanchez-Garcia M."/>
            <person name="Andreopoulos B."/>
            <person name="Barry K.W."/>
            <person name="Bonito G."/>
            <person name="Buee M."/>
            <person name="Carver A."/>
            <person name="Chen C."/>
            <person name="Cichocki N."/>
            <person name="Clum A."/>
            <person name="Culley D."/>
            <person name="Crous P.W."/>
            <person name="Fauchery L."/>
            <person name="Girlanda M."/>
            <person name="Hayes R."/>
            <person name="Keri Z."/>
            <person name="LaButti K."/>
            <person name="Lipzen A."/>
            <person name="Lombard V."/>
            <person name="Magnuson J."/>
            <person name="Maillard F."/>
            <person name="Morin E."/>
            <person name="Murat C."/>
            <person name="Nolan M."/>
            <person name="Ohm R."/>
            <person name="Pangilinan J."/>
            <person name="Pereira M."/>
            <person name="Perotto S."/>
            <person name="Peter M."/>
            <person name="Riley R."/>
            <person name="Sitrit Y."/>
            <person name="Stielow B."/>
            <person name="Szollosi G."/>
            <person name="Zifcakova L."/>
            <person name="Stursova M."/>
            <person name="Spatafora J.W."/>
            <person name="Tedersoo L."/>
            <person name="Vaario L.-M."/>
            <person name="Yamada A."/>
            <person name="Yan M."/>
            <person name="Wang P."/>
            <person name="Xu J."/>
            <person name="Bruns T."/>
            <person name="Baldrian P."/>
            <person name="Vilgalys R."/>
            <person name="Henrissat B."/>
            <person name="Grigoriev I.V."/>
            <person name="Hibbett D."/>
            <person name="Nagy L.G."/>
            <person name="Martin F.M."/>
        </authorList>
    </citation>
    <scope>NUCLEOTIDE SEQUENCE</scope>
    <source>
        <strain evidence="3">Prilba</strain>
    </source>
</reference>
<feature type="transmembrane region" description="Helical" evidence="1">
    <location>
        <begin position="174"/>
        <end position="195"/>
    </location>
</feature>
<organism evidence="3 4">
    <name type="scientific">Russula ochroleuca</name>
    <dbReference type="NCBI Taxonomy" id="152965"/>
    <lineage>
        <taxon>Eukaryota</taxon>
        <taxon>Fungi</taxon>
        <taxon>Dikarya</taxon>
        <taxon>Basidiomycota</taxon>
        <taxon>Agaricomycotina</taxon>
        <taxon>Agaricomycetes</taxon>
        <taxon>Russulales</taxon>
        <taxon>Russulaceae</taxon>
        <taxon>Russula</taxon>
    </lineage>
</organism>
<evidence type="ECO:0000313" key="4">
    <source>
        <dbReference type="Proteomes" id="UP000759537"/>
    </source>
</evidence>
<feature type="transmembrane region" description="Helical" evidence="1">
    <location>
        <begin position="201"/>
        <end position="226"/>
    </location>
</feature>
<dbReference type="EMBL" id="WHVB01000009">
    <property type="protein sequence ID" value="KAF8479673.1"/>
    <property type="molecule type" value="Genomic_DNA"/>
</dbReference>
<name>A0A9P5T981_9AGAM</name>
<evidence type="ECO:0000259" key="2">
    <source>
        <dbReference type="Pfam" id="PF20153"/>
    </source>
</evidence>